<dbReference type="InterPro" id="IPR011641">
    <property type="entry name" value="Tyr-kin_ephrin_A/B_rcpt-like"/>
</dbReference>
<evidence type="ECO:0000259" key="2">
    <source>
        <dbReference type="Pfam" id="PF07699"/>
    </source>
</evidence>
<proteinExistence type="predicted"/>
<evidence type="ECO:0000313" key="4">
    <source>
        <dbReference type="Proteomes" id="UP001244341"/>
    </source>
</evidence>
<protein>
    <recommendedName>
        <fullName evidence="2">Tyrosine-protein kinase ephrin type A/B receptor-like domain-containing protein</fullName>
    </recommendedName>
</protein>
<feature type="region of interest" description="Disordered" evidence="1">
    <location>
        <begin position="1"/>
        <end position="24"/>
    </location>
</feature>
<name>A0ABY8UGT1_TETOB</name>
<gene>
    <name evidence="3" type="ORF">OEZ85_003546</name>
</gene>
<keyword evidence="4" id="KW-1185">Reference proteome</keyword>
<dbReference type="EMBL" id="CP126217">
    <property type="protein sequence ID" value="WIA18873.1"/>
    <property type="molecule type" value="Genomic_DNA"/>
</dbReference>
<evidence type="ECO:0000313" key="3">
    <source>
        <dbReference type="EMBL" id="WIA18873.1"/>
    </source>
</evidence>
<dbReference type="Pfam" id="PF07699">
    <property type="entry name" value="Ephrin_rec_like"/>
    <property type="match status" value="1"/>
</dbReference>
<feature type="domain" description="Tyrosine-protein kinase ephrin type A/B receptor-like" evidence="2">
    <location>
        <begin position="43"/>
        <end position="87"/>
    </location>
</feature>
<evidence type="ECO:0000256" key="1">
    <source>
        <dbReference type="SAM" id="MobiDB-lite"/>
    </source>
</evidence>
<dbReference type="SMART" id="SM01411">
    <property type="entry name" value="Ephrin_rec_like"/>
    <property type="match status" value="1"/>
</dbReference>
<sequence length="295" mass="30792">MPGRWRSTVNSLHRSAVRSAPPGPAPPCSEFCLEGQLGVCGTACSACPPGTYSDRLRCCFELDAIACTPCPSGTFNPSAGSSSEDDCLACLPGSYSGEGTGATSLIQCEGSCTGGNGSPCSRYATCTDITAAPGYSCTCNGCYSGSGVAVRFLGCYLPAPTVIVIGMGSLSFPPAKNTIRAGDSIRFRLSFGCNTGANIFDSDSPLARIPYFQVNVPCERGVHVVGGQIEIPLPQGPGGRGAWAYDARSFTYTFNFKTDTAWAGLCASLDLGVKDDGRRVDDADTSQLRFQLVRK</sequence>
<accession>A0ABY8UGT1</accession>
<dbReference type="Proteomes" id="UP001244341">
    <property type="component" value="Chromosome 10b"/>
</dbReference>
<organism evidence="3 4">
    <name type="scientific">Tetradesmus obliquus</name>
    <name type="common">Green alga</name>
    <name type="synonym">Acutodesmus obliquus</name>
    <dbReference type="NCBI Taxonomy" id="3088"/>
    <lineage>
        <taxon>Eukaryota</taxon>
        <taxon>Viridiplantae</taxon>
        <taxon>Chlorophyta</taxon>
        <taxon>core chlorophytes</taxon>
        <taxon>Chlorophyceae</taxon>
        <taxon>CS clade</taxon>
        <taxon>Sphaeropleales</taxon>
        <taxon>Scenedesmaceae</taxon>
        <taxon>Tetradesmus</taxon>
    </lineage>
</organism>
<reference evidence="3 4" key="1">
    <citation type="submission" date="2023-05" db="EMBL/GenBank/DDBJ databases">
        <title>A 100% complete, gapless, phased diploid assembly of the Scenedesmus obliquus UTEX 3031 genome.</title>
        <authorList>
            <person name="Biondi T.C."/>
            <person name="Hanschen E.R."/>
            <person name="Kwon T."/>
            <person name="Eng W."/>
            <person name="Kruse C.P.S."/>
            <person name="Koehler S.I."/>
            <person name="Kunde Y."/>
            <person name="Gleasner C.D."/>
            <person name="You Mak K.T."/>
            <person name="Polle J."/>
            <person name="Hovde B.T."/>
            <person name="Starkenburg S.R."/>
        </authorList>
    </citation>
    <scope>NUCLEOTIDE SEQUENCE [LARGE SCALE GENOMIC DNA]</scope>
    <source>
        <strain evidence="3 4">DOE0152z</strain>
    </source>
</reference>
<dbReference type="NCBIfam" id="NF038114">
    <property type="entry name" value="rightmost"/>
    <property type="match status" value="1"/>
</dbReference>